<proteinExistence type="predicted"/>
<keyword evidence="2" id="KW-1185">Reference proteome</keyword>
<protein>
    <submittedName>
        <fullName evidence="1">Uncharacterized protein</fullName>
    </submittedName>
</protein>
<feature type="non-terminal residue" evidence="1">
    <location>
        <position position="147"/>
    </location>
</feature>
<gene>
    <name evidence="1" type="ORF">BGZ97_009095</name>
</gene>
<sequence length="147" mass="15254">FADVSANNHTGQPFADCQTCVSNAAIVVTPKCSVGIFTSLIAPIMDEQQTECVCSLGLHTVWLAGCQASMFCDAKTTESITKQVVNKYNANCAKAPVSTPSSNITTTSTVTDTATVTAYPTANVTATATFTSTANVTTMITATPITN</sequence>
<dbReference type="EMBL" id="JAAAIN010004294">
    <property type="protein sequence ID" value="KAG0282180.1"/>
    <property type="molecule type" value="Genomic_DNA"/>
</dbReference>
<name>A0A9P6QNU6_9FUNG</name>
<dbReference type="Proteomes" id="UP000823405">
    <property type="component" value="Unassembled WGS sequence"/>
</dbReference>
<organism evidence="1 2">
    <name type="scientific">Linnemannia gamsii</name>
    <dbReference type="NCBI Taxonomy" id="64522"/>
    <lineage>
        <taxon>Eukaryota</taxon>
        <taxon>Fungi</taxon>
        <taxon>Fungi incertae sedis</taxon>
        <taxon>Mucoromycota</taxon>
        <taxon>Mortierellomycotina</taxon>
        <taxon>Mortierellomycetes</taxon>
        <taxon>Mortierellales</taxon>
        <taxon>Mortierellaceae</taxon>
        <taxon>Linnemannia</taxon>
    </lineage>
</organism>
<evidence type="ECO:0000313" key="1">
    <source>
        <dbReference type="EMBL" id="KAG0282180.1"/>
    </source>
</evidence>
<evidence type="ECO:0000313" key="2">
    <source>
        <dbReference type="Proteomes" id="UP000823405"/>
    </source>
</evidence>
<feature type="non-terminal residue" evidence="1">
    <location>
        <position position="1"/>
    </location>
</feature>
<comment type="caution">
    <text evidence="1">The sequence shown here is derived from an EMBL/GenBank/DDBJ whole genome shotgun (WGS) entry which is preliminary data.</text>
</comment>
<reference evidence="1" key="1">
    <citation type="journal article" date="2020" name="Fungal Divers.">
        <title>Resolving the Mortierellaceae phylogeny through synthesis of multi-gene phylogenetics and phylogenomics.</title>
        <authorList>
            <person name="Vandepol N."/>
            <person name="Liber J."/>
            <person name="Desiro A."/>
            <person name="Na H."/>
            <person name="Kennedy M."/>
            <person name="Barry K."/>
            <person name="Grigoriev I.V."/>
            <person name="Miller A.N."/>
            <person name="O'Donnell K."/>
            <person name="Stajich J.E."/>
            <person name="Bonito G."/>
        </authorList>
    </citation>
    <scope>NUCLEOTIDE SEQUENCE</scope>
    <source>
        <strain evidence="1">NVP60</strain>
    </source>
</reference>
<accession>A0A9P6QNU6</accession>
<dbReference type="AlphaFoldDB" id="A0A9P6QNU6"/>